<evidence type="ECO:0000256" key="6">
    <source>
        <dbReference type="ARBA" id="ARBA00043129"/>
    </source>
</evidence>
<dbReference type="SUPFAM" id="SSF53335">
    <property type="entry name" value="S-adenosyl-L-methionine-dependent methyltransferases"/>
    <property type="match status" value="1"/>
</dbReference>
<accession>A0AA37S6K4</accession>
<comment type="catalytic activity">
    <reaction evidence="7">
        <text>N-terminal L-seryl-L-prolyl-L-lysyl-[protein] + 3 S-adenosyl-L-methionine = N-terminal N,N,N-trimethyl-L-seryl-L-prolyl-L-lysyl-[protein] + 3 S-adenosyl-L-homocysteine + 3 H(+)</text>
        <dbReference type="Rhea" id="RHEA:54724"/>
        <dbReference type="Rhea" id="RHEA-COMP:13789"/>
        <dbReference type="Rhea" id="RHEA-COMP:13973"/>
        <dbReference type="ChEBI" id="CHEBI:15378"/>
        <dbReference type="ChEBI" id="CHEBI:57856"/>
        <dbReference type="ChEBI" id="CHEBI:59789"/>
        <dbReference type="ChEBI" id="CHEBI:138061"/>
        <dbReference type="ChEBI" id="CHEBI:138317"/>
        <dbReference type="EC" id="2.1.1.244"/>
    </reaction>
</comment>
<keyword evidence="12" id="KW-1185">Reference proteome</keyword>
<proteinExistence type="predicted"/>
<evidence type="ECO:0000256" key="3">
    <source>
        <dbReference type="ARBA" id="ARBA00022691"/>
    </source>
</evidence>
<comment type="catalytic activity">
    <reaction evidence="8">
        <text>N-terminal L-prolyl-L-prolyl-L-lysyl-[protein] + 2 S-adenosyl-L-methionine = N-terminal N,N-dimethyl-L-prolyl-L-prolyl-L-lysyl-[protein] + 2 S-adenosyl-L-homocysteine + 2 H(+)</text>
        <dbReference type="Rhea" id="RHEA:54736"/>
        <dbReference type="Rhea" id="RHEA-COMP:13787"/>
        <dbReference type="Rhea" id="RHEA-COMP:13974"/>
        <dbReference type="ChEBI" id="CHEBI:15378"/>
        <dbReference type="ChEBI" id="CHEBI:57856"/>
        <dbReference type="ChEBI" id="CHEBI:59789"/>
        <dbReference type="ChEBI" id="CHEBI:138059"/>
        <dbReference type="ChEBI" id="CHEBI:138318"/>
        <dbReference type="EC" id="2.1.1.244"/>
    </reaction>
</comment>
<dbReference type="Pfam" id="PF13649">
    <property type="entry name" value="Methyltransf_25"/>
    <property type="match status" value="1"/>
</dbReference>
<dbReference type="Gene3D" id="3.40.50.150">
    <property type="entry name" value="Vaccinia Virus protein VP39"/>
    <property type="match status" value="1"/>
</dbReference>
<comment type="caution">
    <text evidence="11">The sequence shown here is derived from an EMBL/GenBank/DDBJ whole genome shotgun (WGS) entry which is preliminary data.</text>
</comment>
<sequence length="279" mass="31623">MAEIDPAAVNEYFNNVQPSIMGPYMMDGFGFPNTAGEYRFKEELKIVDRLLAERDHVHDLSTNPQTKTVALDLGSGVGFWAEAFAERFSQVEAVEGSASLFEELQARCTSLDNVRAHYANVLDFQPESPFDLAFSGGLLMYLNDQDVTSLLQKLKTQASPSGVVLCRESTVRGESVTKQGEYSVIYRSLEHYQQLFEDSGFVVRTIQPNDPYILMQTGCELIKKWKQRIPERAQMLPLIGRATYLSLRLTNPWVTKIPRALKVDFPVLENHFFLLEPSR</sequence>
<feature type="domain" description="Methyltransferase" evidence="10">
    <location>
        <begin position="71"/>
        <end position="162"/>
    </location>
</feature>
<reference evidence="11" key="1">
    <citation type="journal article" date="2014" name="Int. J. Syst. Evol. Microbiol.">
        <title>Complete genome sequence of Corynebacterium casei LMG S-19264T (=DSM 44701T), isolated from a smear-ripened cheese.</title>
        <authorList>
            <consortium name="US DOE Joint Genome Institute (JGI-PGF)"/>
            <person name="Walter F."/>
            <person name="Albersmeier A."/>
            <person name="Kalinowski J."/>
            <person name="Ruckert C."/>
        </authorList>
    </citation>
    <scope>NUCLEOTIDE SEQUENCE</scope>
    <source>
        <strain evidence="11">NBRC 110071</strain>
    </source>
</reference>
<evidence type="ECO:0000256" key="9">
    <source>
        <dbReference type="ARBA" id="ARBA00048167"/>
    </source>
</evidence>
<keyword evidence="3" id="KW-0949">S-adenosyl-L-methionine</keyword>
<dbReference type="PANTHER" id="PTHR12753:SF0">
    <property type="entry name" value="ALPHA N-TERMINAL PROTEIN METHYLTRANSFERASE 1"/>
    <property type="match status" value="1"/>
</dbReference>
<protein>
    <recommendedName>
        <fullName evidence="5">Alpha N-terminal protein methyltransferase 1</fullName>
        <ecNumber evidence="4">2.1.1.244</ecNumber>
    </recommendedName>
    <alternativeName>
        <fullName evidence="6">X-Pro-Lys N-terminal protein methyltransferase 1</fullName>
    </alternativeName>
</protein>
<dbReference type="AlphaFoldDB" id="A0AA37S6K4"/>
<name>A0AA37S6K4_9GAMM</name>
<comment type="catalytic activity">
    <reaction evidence="9">
        <text>N-terminal L-alanyl-L-prolyl-L-lysyl-[protein] + 3 S-adenosyl-L-methionine = N-terminal N,N,N-trimethyl-L-alanyl-L-prolyl-L-lysyl-[protein] + 3 S-adenosyl-L-homocysteine + 3 H(+)</text>
        <dbReference type="Rhea" id="RHEA:54712"/>
        <dbReference type="Rhea" id="RHEA-COMP:13785"/>
        <dbReference type="Rhea" id="RHEA-COMP:13971"/>
        <dbReference type="ChEBI" id="CHEBI:15378"/>
        <dbReference type="ChEBI" id="CHEBI:57856"/>
        <dbReference type="ChEBI" id="CHEBI:59789"/>
        <dbReference type="ChEBI" id="CHEBI:138057"/>
        <dbReference type="ChEBI" id="CHEBI:138315"/>
        <dbReference type="EC" id="2.1.1.244"/>
    </reaction>
</comment>
<evidence type="ECO:0000256" key="7">
    <source>
        <dbReference type="ARBA" id="ARBA00047306"/>
    </source>
</evidence>
<dbReference type="InterPro" id="IPR008576">
    <property type="entry name" value="MeTrfase_NTM1"/>
</dbReference>
<organism evidence="11 12">
    <name type="scientific">Litoribrevibacter albus</name>
    <dbReference type="NCBI Taxonomy" id="1473156"/>
    <lineage>
        <taxon>Bacteria</taxon>
        <taxon>Pseudomonadati</taxon>
        <taxon>Pseudomonadota</taxon>
        <taxon>Gammaproteobacteria</taxon>
        <taxon>Oceanospirillales</taxon>
        <taxon>Oceanospirillaceae</taxon>
        <taxon>Litoribrevibacter</taxon>
    </lineage>
</organism>
<reference evidence="11" key="2">
    <citation type="submission" date="2023-01" db="EMBL/GenBank/DDBJ databases">
        <title>Draft genome sequence of Litoribrevibacter albus strain NBRC 110071.</title>
        <authorList>
            <person name="Sun Q."/>
            <person name="Mori K."/>
        </authorList>
    </citation>
    <scope>NUCLEOTIDE SEQUENCE</scope>
    <source>
        <strain evidence="11">NBRC 110071</strain>
    </source>
</reference>
<keyword evidence="2" id="KW-0808">Transferase</keyword>
<evidence type="ECO:0000313" key="12">
    <source>
        <dbReference type="Proteomes" id="UP001161389"/>
    </source>
</evidence>
<dbReference type="GO" id="GO:0005737">
    <property type="term" value="C:cytoplasm"/>
    <property type="evidence" value="ECO:0007669"/>
    <property type="project" value="TreeGrafter"/>
</dbReference>
<evidence type="ECO:0000313" key="11">
    <source>
        <dbReference type="EMBL" id="GLQ29660.1"/>
    </source>
</evidence>
<dbReference type="Proteomes" id="UP001161389">
    <property type="component" value="Unassembled WGS sequence"/>
</dbReference>
<dbReference type="RefSeq" id="WP_284377566.1">
    <property type="nucleotide sequence ID" value="NZ_BSNM01000002.1"/>
</dbReference>
<evidence type="ECO:0000256" key="8">
    <source>
        <dbReference type="ARBA" id="ARBA00047885"/>
    </source>
</evidence>
<evidence type="ECO:0000256" key="5">
    <source>
        <dbReference type="ARBA" id="ARBA00039449"/>
    </source>
</evidence>
<dbReference type="InterPro" id="IPR041698">
    <property type="entry name" value="Methyltransf_25"/>
</dbReference>
<dbReference type="PANTHER" id="PTHR12753">
    <property type="entry name" value="AD-003 - RELATED"/>
    <property type="match status" value="1"/>
</dbReference>
<keyword evidence="1" id="KW-0489">Methyltransferase</keyword>
<dbReference type="CDD" id="cd02440">
    <property type="entry name" value="AdoMet_MTases"/>
    <property type="match status" value="1"/>
</dbReference>
<evidence type="ECO:0000256" key="4">
    <source>
        <dbReference type="ARBA" id="ARBA00039112"/>
    </source>
</evidence>
<evidence type="ECO:0000256" key="1">
    <source>
        <dbReference type="ARBA" id="ARBA00022603"/>
    </source>
</evidence>
<dbReference type="GO" id="GO:0032259">
    <property type="term" value="P:methylation"/>
    <property type="evidence" value="ECO:0007669"/>
    <property type="project" value="UniProtKB-KW"/>
</dbReference>
<dbReference type="InterPro" id="IPR029063">
    <property type="entry name" value="SAM-dependent_MTases_sf"/>
</dbReference>
<evidence type="ECO:0000259" key="10">
    <source>
        <dbReference type="Pfam" id="PF13649"/>
    </source>
</evidence>
<dbReference type="GO" id="GO:0071885">
    <property type="term" value="F:N-terminal protein N-methyltransferase activity"/>
    <property type="evidence" value="ECO:0007669"/>
    <property type="project" value="UniProtKB-EC"/>
</dbReference>
<gene>
    <name evidence="11" type="ORF">GCM10007876_01380</name>
</gene>
<evidence type="ECO:0000256" key="2">
    <source>
        <dbReference type="ARBA" id="ARBA00022679"/>
    </source>
</evidence>
<dbReference type="EMBL" id="BSNM01000002">
    <property type="protein sequence ID" value="GLQ29660.1"/>
    <property type="molecule type" value="Genomic_DNA"/>
</dbReference>
<dbReference type="EC" id="2.1.1.244" evidence="4"/>